<dbReference type="STRING" id="487685.SAMN04488696_2655"/>
<evidence type="ECO:0000313" key="2">
    <source>
        <dbReference type="Proteomes" id="UP000198535"/>
    </source>
</evidence>
<sequence>MLKYGWILLLKSNSTIPIHTTNEGILMANDEIIENVKNSIIGMKGVGDTLLLNEEDREIIRELEKKADEMTLMGLGRGDNKGVKAVLNNNVIFAFTTTMDFCWPEGPNVILMHDGCVVGQDVDDEAKLEEVKSCKDKLVIGNIVIYDTSVLKKMDVKNNPLIVVLPPKPCEEVESVDKVCNVILASPSPPSDEYLKEKMGLENVHGTGTFLLGFDFECSCE</sequence>
<dbReference type="EMBL" id="FOUJ01000006">
    <property type="protein sequence ID" value="SFM85813.1"/>
    <property type="molecule type" value="Genomic_DNA"/>
</dbReference>
<protein>
    <submittedName>
        <fullName evidence="1">Uncharacterized protein</fullName>
    </submittedName>
</protein>
<proteinExistence type="predicted"/>
<name>A0A1I4UAR1_9EURY</name>
<gene>
    <name evidence="1" type="ORF">SAMN04488696_2655</name>
</gene>
<evidence type="ECO:0000313" key="1">
    <source>
        <dbReference type="EMBL" id="SFM85813.1"/>
    </source>
</evidence>
<dbReference type="AlphaFoldDB" id="A0A1I4UAR1"/>
<accession>A0A1I4UAR1</accession>
<organism evidence="1 2">
    <name type="scientific">Methanolobus profundi</name>
    <dbReference type="NCBI Taxonomy" id="487685"/>
    <lineage>
        <taxon>Archaea</taxon>
        <taxon>Methanobacteriati</taxon>
        <taxon>Methanobacteriota</taxon>
        <taxon>Stenosarchaea group</taxon>
        <taxon>Methanomicrobia</taxon>
        <taxon>Methanosarcinales</taxon>
        <taxon>Methanosarcinaceae</taxon>
        <taxon>Methanolobus</taxon>
    </lineage>
</organism>
<dbReference type="Proteomes" id="UP000198535">
    <property type="component" value="Unassembled WGS sequence"/>
</dbReference>
<reference evidence="2" key="1">
    <citation type="submission" date="2016-10" db="EMBL/GenBank/DDBJ databases">
        <authorList>
            <person name="Varghese N."/>
            <person name="Submissions S."/>
        </authorList>
    </citation>
    <scope>NUCLEOTIDE SEQUENCE [LARGE SCALE GENOMIC DNA]</scope>
    <source>
        <strain evidence="2">Mob M</strain>
    </source>
</reference>
<keyword evidence="2" id="KW-1185">Reference proteome</keyword>